<sequence>MKIAYSFDKDVGNYHYGKNHPMKPHRSTVVNSLIHSYGLDKHMDILEIETNCLDSYHNDEKLFSNKIYNDDCPHFPGLKEFCSKYTNGTLLAANSLLHYDIAINWSGGMHHGKKNEPSGFCYKNDIVIAIQRLLKSFDKVLYIDIDIHHGDAVEEAFGFNERVLTCSFHKYGDGFFPGTGTLLTNYFSKDKLTTDSNTIDIKDLKSEYPFVKK</sequence>
<name>A0A0R0LSJ5_9MICR</name>
<evidence type="ECO:0000313" key="3">
    <source>
        <dbReference type="Proteomes" id="UP000051530"/>
    </source>
</evidence>
<dbReference type="Proteomes" id="UP000051530">
    <property type="component" value="Unassembled WGS sequence"/>
</dbReference>
<dbReference type="InterPro" id="IPR023696">
    <property type="entry name" value="Ureohydrolase_dom_sf"/>
</dbReference>
<dbReference type="EMBL" id="LGUB01000914">
    <property type="protein sequence ID" value="KRH92460.1"/>
    <property type="molecule type" value="Genomic_DNA"/>
</dbReference>
<feature type="domain" description="Histone deacetylase" evidence="1">
    <location>
        <begin position="49"/>
        <end position="182"/>
    </location>
</feature>
<dbReference type="PRINTS" id="PR01270">
    <property type="entry name" value="HDASUPER"/>
</dbReference>
<dbReference type="OrthoDB" id="1918432at2759"/>
<dbReference type="GO" id="GO:0004407">
    <property type="term" value="F:histone deacetylase activity"/>
    <property type="evidence" value="ECO:0007669"/>
    <property type="project" value="TreeGrafter"/>
</dbReference>
<dbReference type="PANTHER" id="PTHR10625:SF10">
    <property type="entry name" value="HISTONE DEACETYLASE HDAC1"/>
    <property type="match status" value="1"/>
</dbReference>
<dbReference type="SUPFAM" id="SSF52768">
    <property type="entry name" value="Arginase/deacetylase"/>
    <property type="match status" value="1"/>
</dbReference>
<dbReference type="Gene3D" id="3.40.800.20">
    <property type="entry name" value="Histone deacetylase domain"/>
    <property type="match status" value="1"/>
</dbReference>
<accession>A0A0R0LSJ5</accession>
<gene>
    <name evidence="2" type="ORF">M153_5818000641</name>
</gene>
<dbReference type="InterPro" id="IPR023801">
    <property type="entry name" value="His_deacetylse_dom"/>
</dbReference>
<organism evidence="2 3">
    <name type="scientific">Pseudoloma neurophilia</name>
    <dbReference type="NCBI Taxonomy" id="146866"/>
    <lineage>
        <taxon>Eukaryota</taxon>
        <taxon>Fungi</taxon>
        <taxon>Fungi incertae sedis</taxon>
        <taxon>Microsporidia</taxon>
        <taxon>Pseudoloma</taxon>
    </lineage>
</organism>
<dbReference type="Pfam" id="PF00850">
    <property type="entry name" value="Hist_deacetyl"/>
    <property type="match status" value="1"/>
</dbReference>
<protein>
    <submittedName>
        <fullName evidence="2">Histone deacetylase complex, catalytic component RPD3</fullName>
    </submittedName>
</protein>
<evidence type="ECO:0000259" key="1">
    <source>
        <dbReference type="Pfam" id="PF00850"/>
    </source>
</evidence>
<reference evidence="2 3" key="1">
    <citation type="submission" date="2015-07" db="EMBL/GenBank/DDBJ databases">
        <title>The genome of Pseudoloma neurophilia, a relevant intracellular parasite of the zebrafish.</title>
        <authorList>
            <person name="Ndikumana S."/>
            <person name="Pelin A."/>
            <person name="Sanders J."/>
            <person name="Corradi N."/>
        </authorList>
    </citation>
    <scope>NUCLEOTIDE SEQUENCE [LARGE SCALE GENOMIC DNA]</scope>
    <source>
        <strain evidence="2 3">MK1</strain>
    </source>
</reference>
<keyword evidence="3" id="KW-1185">Reference proteome</keyword>
<dbReference type="InterPro" id="IPR037138">
    <property type="entry name" value="His_deacetylse_dom_sf"/>
</dbReference>
<evidence type="ECO:0000313" key="2">
    <source>
        <dbReference type="EMBL" id="KRH92460.1"/>
    </source>
</evidence>
<comment type="caution">
    <text evidence="2">The sequence shown here is derived from an EMBL/GenBank/DDBJ whole genome shotgun (WGS) entry which is preliminary data.</text>
</comment>
<dbReference type="PANTHER" id="PTHR10625">
    <property type="entry name" value="HISTONE DEACETYLASE HDAC1-RELATED"/>
    <property type="match status" value="1"/>
</dbReference>
<dbReference type="AlphaFoldDB" id="A0A0R0LSJ5"/>
<dbReference type="InterPro" id="IPR000286">
    <property type="entry name" value="HDACs"/>
</dbReference>
<proteinExistence type="predicted"/>
<dbReference type="GO" id="GO:0040029">
    <property type="term" value="P:epigenetic regulation of gene expression"/>
    <property type="evidence" value="ECO:0007669"/>
    <property type="project" value="TreeGrafter"/>
</dbReference>
<feature type="non-terminal residue" evidence="2">
    <location>
        <position position="213"/>
    </location>
</feature>
<dbReference type="VEuPathDB" id="MicrosporidiaDB:M153_5818000641"/>